<feature type="domain" description="Amine oxidase" evidence="2">
    <location>
        <begin position="34"/>
        <end position="95"/>
    </location>
</feature>
<proteinExistence type="inferred from homology"/>
<dbReference type="PANTHER" id="PTHR43563">
    <property type="entry name" value="AMINE OXIDASE"/>
    <property type="match status" value="1"/>
</dbReference>
<accession>A0A918HTK7</accession>
<dbReference type="AlphaFoldDB" id="A0A918HTK7"/>
<dbReference type="SUPFAM" id="SSF51905">
    <property type="entry name" value="FAD/NAD(P)-binding domain"/>
    <property type="match status" value="1"/>
</dbReference>
<name>A0A918HTK7_9ACTN</name>
<sequence>MRDGIAHRFSRHLVPALFSAEPPELSLLRFLFSIRSGTSLRTLLAITGGAQETRIVGGTHQTSERMGAEPGDRLRLNTVVRTIRQDENGVVVEYEYECGGVTRPGVDDRGHPVR</sequence>
<dbReference type="Gene3D" id="3.50.50.60">
    <property type="entry name" value="FAD/NAD(P)-binding domain"/>
    <property type="match status" value="1"/>
</dbReference>
<evidence type="ECO:0000313" key="3">
    <source>
        <dbReference type="EMBL" id="GGU24727.1"/>
    </source>
</evidence>
<dbReference type="GO" id="GO:0016491">
    <property type="term" value="F:oxidoreductase activity"/>
    <property type="evidence" value="ECO:0007669"/>
    <property type="project" value="InterPro"/>
</dbReference>
<dbReference type="InterPro" id="IPR036188">
    <property type="entry name" value="FAD/NAD-bd_sf"/>
</dbReference>
<reference evidence="3" key="1">
    <citation type="journal article" date="2014" name="Int. J. Syst. Evol. Microbiol.">
        <title>Complete genome sequence of Corynebacterium casei LMG S-19264T (=DSM 44701T), isolated from a smear-ripened cheese.</title>
        <authorList>
            <consortium name="US DOE Joint Genome Institute (JGI-PGF)"/>
            <person name="Walter F."/>
            <person name="Albersmeier A."/>
            <person name="Kalinowski J."/>
            <person name="Ruckert C."/>
        </authorList>
    </citation>
    <scope>NUCLEOTIDE SEQUENCE</scope>
    <source>
        <strain evidence="3">JCM 4391</strain>
    </source>
</reference>
<evidence type="ECO:0000256" key="1">
    <source>
        <dbReference type="ARBA" id="ARBA00005995"/>
    </source>
</evidence>
<gene>
    <name evidence="3" type="ORF">GCM10010274_09180</name>
</gene>
<comment type="caution">
    <text evidence="3">The sequence shown here is derived from an EMBL/GenBank/DDBJ whole genome shotgun (WGS) entry which is preliminary data.</text>
</comment>
<evidence type="ECO:0000313" key="4">
    <source>
        <dbReference type="Proteomes" id="UP000636661"/>
    </source>
</evidence>
<reference evidence="3" key="2">
    <citation type="submission" date="2020-09" db="EMBL/GenBank/DDBJ databases">
        <authorList>
            <person name="Sun Q."/>
            <person name="Ohkuma M."/>
        </authorList>
    </citation>
    <scope>NUCLEOTIDE SEQUENCE</scope>
    <source>
        <strain evidence="3">JCM 4391</strain>
    </source>
</reference>
<dbReference type="InterPro" id="IPR050703">
    <property type="entry name" value="Flavin_MAO"/>
</dbReference>
<dbReference type="EMBL" id="BMTP01000002">
    <property type="protein sequence ID" value="GGU24727.1"/>
    <property type="molecule type" value="Genomic_DNA"/>
</dbReference>
<dbReference type="Proteomes" id="UP000636661">
    <property type="component" value="Unassembled WGS sequence"/>
</dbReference>
<dbReference type="PANTHER" id="PTHR43563:SF1">
    <property type="entry name" value="AMINE OXIDASE [FLAVIN-CONTAINING] B"/>
    <property type="match status" value="1"/>
</dbReference>
<organism evidence="3 4">
    <name type="scientific">Streptomyces lavendofoliae</name>
    <dbReference type="NCBI Taxonomy" id="67314"/>
    <lineage>
        <taxon>Bacteria</taxon>
        <taxon>Bacillati</taxon>
        <taxon>Actinomycetota</taxon>
        <taxon>Actinomycetes</taxon>
        <taxon>Kitasatosporales</taxon>
        <taxon>Streptomycetaceae</taxon>
        <taxon>Streptomyces</taxon>
    </lineage>
</organism>
<comment type="similarity">
    <text evidence="1">Belongs to the flavin monoamine oxidase family.</text>
</comment>
<keyword evidence="4" id="KW-1185">Reference proteome</keyword>
<dbReference type="InterPro" id="IPR002937">
    <property type="entry name" value="Amino_oxidase"/>
</dbReference>
<protein>
    <recommendedName>
        <fullName evidence="2">Amine oxidase domain-containing protein</fullName>
    </recommendedName>
</protein>
<evidence type="ECO:0000259" key="2">
    <source>
        <dbReference type="Pfam" id="PF01593"/>
    </source>
</evidence>
<dbReference type="Pfam" id="PF01593">
    <property type="entry name" value="Amino_oxidase"/>
    <property type="match status" value="1"/>
</dbReference>